<comment type="caution">
    <text evidence="2">The sequence shown here is derived from an EMBL/GenBank/DDBJ whole genome shotgun (WGS) entry which is preliminary data.</text>
</comment>
<protein>
    <submittedName>
        <fullName evidence="2">Uncharacterized protein</fullName>
    </submittedName>
</protein>
<dbReference type="Proteomes" id="UP000567795">
    <property type="component" value="Unassembled WGS sequence"/>
</dbReference>
<organism evidence="2 3">
    <name type="scientific">Allostreptomyces psammosilenae</name>
    <dbReference type="NCBI Taxonomy" id="1892865"/>
    <lineage>
        <taxon>Bacteria</taxon>
        <taxon>Bacillati</taxon>
        <taxon>Actinomycetota</taxon>
        <taxon>Actinomycetes</taxon>
        <taxon>Kitasatosporales</taxon>
        <taxon>Streptomycetaceae</taxon>
        <taxon>Allostreptomyces</taxon>
    </lineage>
</organism>
<feature type="region of interest" description="Disordered" evidence="1">
    <location>
        <begin position="178"/>
        <end position="269"/>
    </location>
</feature>
<proteinExistence type="predicted"/>
<dbReference type="RefSeq" id="WP_179814417.1">
    <property type="nucleotide sequence ID" value="NZ_JACBZD010000001.1"/>
</dbReference>
<reference evidence="2 3" key="1">
    <citation type="submission" date="2020-07" db="EMBL/GenBank/DDBJ databases">
        <title>Sequencing the genomes of 1000 actinobacteria strains.</title>
        <authorList>
            <person name="Klenk H.-P."/>
        </authorList>
    </citation>
    <scope>NUCLEOTIDE SEQUENCE [LARGE SCALE GENOMIC DNA]</scope>
    <source>
        <strain evidence="2 3">DSM 42178</strain>
    </source>
</reference>
<dbReference type="AlphaFoldDB" id="A0A852ZTJ0"/>
<sequence>MAFSADELRVLRRALAQALRSPAPDPPALHGVWPAAHGDGTSAQTAWVEDVRAYVRLSEAIDEADGESGRQRAFLVEDLVRYRQTLPGSAPGYLERLREALRAGYLPVADDLAALRGLLTQPCSPAERARRAELSARCHRLAEEAVEARLNVQAALATRPRSGGRAVCSATADRSGLVGLPGPAATKAAQSAGEQRGAQARTTTLLGLPRSSSSSAGGCPRSSCRSTPAGVAGVAVPTPNEVWRQRPAERPSVPASGRRPTASRALATG</sequence>
<dbReference type="EMBL" id="JACBZD010000001">
    <property type="protein sequence ID" value="NYI05726.1"/>
    <property type="molecule type" value="Genomic_DNA"/>
</dbReference>
<evidence type="ECO:0000313" key="2">
    <source>
        <dbReference type="EMBL" id="NYI05726.1"/>
    </source>
</evidence>
<accession>A0A852ZTJ0</accession>
<name>A0A852ZTJ0_9ACTN</name>
<gene>
    <name evidence="2" type="ORF">FHU37_002669</name>
</gene>
<evidence type="ECO:0000256" key="1">
    <source>
        <dbReference type="SAM" id="MobiDB-lite"/>
    </source>
</evidence>
<feature type="compositionally biased region" description="Low complexity" evidence="1">
    <location>
        <begin position="202"/>
        <end position="226"/>
    </location>
</feature>
<keyword evidence="3" id="KW-1185">Reference proteome</keyword>
<evidence type="ECO:0000313" key="3">
    <source>
        <dbReference type="Proteomes" id="UP000567795"/>
    </source>
</evidence>